<sequence>MASLLANGISSFSPHSHTETPKIPKLFYTKLEFLKSSNPKIPNFKLFKVRADVGYEPKTLDSELPPIPGTLSNDEDAIHKFLKRDYKWGFNEEINSFTIPKGLSEETIRLISSRKNEPDWMLEFRLNSFEKFLRMTEPKWSDNRYPPIDLQDMCYYSEPKKKPTLNSLDEADPELINLGIASQFTVQIMVVFWELLSYLDVQRDNWSDVW</sequence>
<dbReference type="PANTHER" id="PTHR30508">
    <property type="entry name" value="FES CLUSTER ASSEMBLY PROTEIN SUF"/>
    <property type="match status" value="1"/>
</dbReference>
<dbReference type="Proteomes" id="UP000306102">
    <property type="component" value="Unassembled WGS sequence"/>
</dbReference>
<dbReference type="GO" id="GO:0016226">
    <property type="term" value="P:iron-sulfur cluster assembly"/>
    <property type="evidence" value="ECO:0007669"/>
    <property type="project" value="InterPro"/>
</dbReference>
<evidence type="ECO:0000313" key="2">
    <source>
        <dbReference type="Proteomes" id="UP000306102"/>
    </source>
</evidence>
<dbReference type="EMBL" id="SDRB02006996">
    <property type="protein sequence ID" value="THG11827.1"/>
    <property type="molecule type" value="Genomic_DNA"/>
</dbReference>
<dbReference type="PANTHER" id="PTHR30508:SF1">
    <property type="entry name" value="UPF0051 PROTEIN ABCI8, CHLOROPLASTIC-RELATED"/>
    <property type="match status" value="1"/>
</dbReference>
<reference evidence="1 2" key="1">
    <citation type="journal article" date="2018" name="Proc. Natl. Acad. Sci. U.S.A.">
        <title>Draft genome sequence of Camellia sinensis var. sinensis provides insights into the evolution of the tea genome and tea quality.</title>
        <authorList>
            <person name="Wei C."/>
            <person name="Yang H."/>
            <person name="Wang S."/>
            <person name="Zhao J."/>
            <person name="Liu C."/>
            <person name="Gao L."/>
            <person name="Xia E."/>
            <person name="Lu Y."/>
            <person name="Tai Y."/>
            <person name="She G."/>
            <person name="Sun J."/>
            <person name="Cao H."/>
            <person name="Tong W."/>
            <person name="Gao Q."/>
            <person name="Li Y."/>
            <person name="Deng W."/>
            <person name="Jiang X."/>
            <person name="Wang W."/>
            <person name="Chen Q."/>
            <person name="Zhang S."/>
            <person name="Li H."/>
            <person name="Wu J."/>
            <person name="Wang P."/>
            <person name="Li P."/>
            <person name="Shi C."/>
            <person name="Zheng F."/>
            <person name="Jian J."/>
            <person name="Huang B."/>
            <person name="Shan D."/>
            <person name="Shi M."/>
            <person name="Fang C."/>
            <person name="Yue Y."/>
            <person name="Li F."/>
            <person name="Li D."/>
            <person name="Wei S."/>
            <person name="Han B."/>
            <person name="Jiang C."/>
            <person name="Yin Y."/>
            <person name="Xia T."/>
            <person name="Zhang Z."/>
            <person name="Bennetzen J.L."/>
            <person name="Zhao S."/>
            <person name="Wan X."/>
        </authorList>
    </citation>
    <scope>NUCLEOTIDE SEQUENCE [LARGE SCALE GENOMIC DNA]</scope>
    <source>
        <strain evidence="2">cv. Shuchazao</strain>
        <tissue evidence="1">Leaf</tissue>
    </source>
</reference>
<dbReference type="InterPro" id="IPR055346">
    <property type="entry name" value="Fe-S_cluster_assembly_SufBD"/>
</dbReference>
<evidence type="ECO:0008006" key="3">
    <source>
        <dbReference type="Google" id="ProtNLM"/>
    </source>
</evidence>
<dbReference type="SUPFAM" id="SSF101960">
    <property type="entry name" value="Stabilizer of iron transporter SufD"/>
    <property type="match status" value="1"/>
</dbReference>
<name>A0A4V3WNA8_CAMSN</name>
<dbReference type="STRING" id="542762.A0A4V3WNA8"/>
<protein>
    <recommendedName>
        <fullName evidence="3">Fe-S cluster assembly protein SufB</fullName>
    </recommendedName>
</protein>
<gene>
    <name evidence="1" type="ORF">TEA_021141</name>
</gene>
<evidence type="ECO:0000313" key="1">
    <source>
        <dbReference type="EMBL" id="THG11827.1"/>
    </source>
</evidence>
<organism evidence="1 2">
    <name type="scientific">Camellia sinensis var. sinensis</name>
    <name type="common">China tea</name>
    <dbReference type="NCBI Taxonomy" id="542762"/>
    <lineage>
        <taxon>Eukaryota</taxon>
        <taxon>Viridiplantae</taxon>
        <taxon>Streptophyta</taxon>
        <taxon>Embryophyta</taxon>
        <taxon>Tracheophyta</taxon>
        <taxon>Spermatophyta</taxon>
        <taxon>Magnoliopsida</taxon>
        <taxon>eudicotyledons</taxon>
        <taxon>Gunneridae</taxon>
        <taxon>Pentapetalae</taxon>
        <taxon>asterids</taxon>
        <taxon>Ericales</taxon>
        <taxon>Theaceae</taxon>
        <taxon>Camellia</taxon>
    </lineage>
</organism>
<dbReference type="AlphaFoldDB" id="A0A4V3WNA8"/>
<proteinExistence type="predicted"/>
<dbReference type="InterPro" id="IPR037284">
    <property type="entry name" value="SUF_FeS_clus_asmbl_SufBD_sf"/>
</dbReference>
<comment type="caution">
    <text evidence="1">The sequence shown here is derived from an EMBL/GenBank/DDBJ whole genome shotgun (WGS) entry which is preliminary data.</text>
</comment>
<keyword evidence="2" id="KW-1185">Reference proteome</keyword>
<accession>A0A4V3WNA8</accession>